<comment type="caution">
    <text evidence="2">The sequence shown here is derived from an EMBL/GenBank/DDBJ whole genome shotgun (WGS) entry which is preliminary data.</text>
</comment>
<accession>A0ABR6Y1Z0</accession>
<dbReference type="RefSeq" id="WP_186845871.1">
    <property type="nucleotide sequence ID" value="NZ_JACOME010000002.1"/>
</dbReference>
<proteinExistence type="predicted"/>
<dbReference type="InterPro" id="IPR036779">
    <property type="entry name" value="LysM_dom_sf"/>
</dbReference>
<dbReference type="Proteomes" id="UP000607435">
    <property type="component" value="Unassembled WGS sequence"/>
</dbReference>
<keyword evidence="3" id="KW-1185">Reference proteome</keyword>
<sequence length="635" mass="72499">MKNILTVIFIAFTISLSAQNYKEHKVKAGETIESIAKQYLVTPFDIYALNPDAKTKFQPNTVLIIPNSKIKNEAIEEESRELIGYKKHKVKRKETLYGLSKKYNVSEDEIKKANRFLYSENLKKGDKIRIPNYRTVISKQTLNNTVKKYTVQPKEGKWRIAYKFGITVAELEGLNPNMNDVIQPGDKLNVPNIEDEEEKPIETSYGYYEVLPKEGFYRLKVKLDLTQEQLEELNPELKETGLKAGMVLKVPAGVNTEGGLSAVEVTNLKMNLKNFETKKIALMMPYRLDRIDVDAVNETKEKIKEEKLLSIVLDFHVGVLMALDSAKQLGISTDLKVFDTRYRPSAVRSLLDENDFSEYDAIIGPMEEESFDRVASALKNDRVPVIAAMKKPKEVYSNVFQTLPEDKLLRKKMIDFVKADSLKTKVVIISDQAHRASSEALKNEFPGAKLIFTRMDRKNKTKDAFFIYPTELDNVFAAGKTIVFLETNNNSFASSIISMLNALINDKTEIVLMTLDKNKAFEGKDIDNNNLSNLKFHYPSVNKDFDESNSNGFVRRYQKEYGVSPSKYAARGFDLTLDILMRLASEETLYDASSDTIETEYVENKFRYKKAMFGGYVNEAVYIVKYDNLRIVKAN</sequence>
<dbReference type="SUPFAM" id="SSF53822">
    <property type="entry name" value="Periplasmic binding protein-like I"/>
    <property type="match status" value="1"/>
</dbReference>
<reference evidence="2 3" key="1">
    <citation type="submission" date="2020-08" db="EMBL/GenBank/DDBJ databases">
        <title>Winogradskyella ouciana sp. nov., isolated from the hadal seawater of the Mariana Trench.</title>
        <authorList>
            <person name="He X."/>
        </authorList>
    </citation>
    <scope>NUCLEOTIDE SEQUENCE [LARGE SCALE GENOMIC DNA]</scope>
    <source>
        <strain evidence="2 3">KCTC 22026</strain>
    </source>
</reference>
<evidence type="ECO:0000313" key="3">
    <source>
        <dbReference type="Proteomes" id="UP000607435"/>
    </source>
</evidence>
<dbReference type="PANTHER" id="PTHR33734">
    <property type="entry name" value="LYSM DOMAIN-CONTAINING GPI-ANCHORED PROTEIN 2"/>
    <property type="match status" value="1"/>
</dbReference>
<dbReference type="Gene3D" id="3.40.50.2300">
    <property type="match status" value="2"/>
</dbReference>
<feature type="domain" description="LysM" evidence="1">
    <location>
        <begin position="86"/>
        <end position="130"/>
    </location>
</feature>
<dbReference type="CDD" id="cd00118">
    <property type="entry name" value="LysM"/>
    <property type="match status" value="3"/>
</dbReference>
<dbReference type="Pfam" id="PF01476">
    <property type="entry name" value="LysM"/>
    <property type="match status" value="4"/>
</dbReference>
<gene>
    <name evidence="2" type="ORF">H6H04_10265</name>
</gene>
<evidence type="ECO:0000313" key="2">
    <source>
        <dbReference type="EMBL" id="MBC3846763.1"/>
    </source>
</evidence>
<dbReference type="Gene3D" id="3.10.350.10">
    <property type="entry name" value="LysM domain"/>
    <property type="match status" value="3"/>
</dbReference>
<protein>
    <submittedName>
        <fullName evidence="2">LysM peptidoglycan-binding domain-containing protein</fullName>
    </submittedName>
</protein>
<dbReference type="PANTHER" id="PTHR33734:SF22">
    <property type="entry name" value="MEMBRANE-BOUND LYTIC MUREIN TRANSGLYCOSYLASE D"/>
    <property type="match status" value="1"/>
</dbReference>
<dbReference type="InterPro" id="IPR018392">
    <property type="entry name" value="LysM"/>
</dbReference>
<evidence type="ECO:0000259" key="1">
    <source>
        <dbReference type="PROSITE" id="PS51782"/>
    </source>
</evidence>
<feature type="domain" description="LysM" evidence="1">
    <location>
        <begin position="147"/>
        <end position="190"/>
    </location>
</feature>
<name>A0ABR6Y1Z0_9FLAO</name>
<dbReference type="InterPro" id="IPR028082">
    <property type="entry name" value="Peripla_BP_I"/>
</dbReference>
<dbReference type="SMART" id="SM00257">
    <property type="entry name" value="LysM"/>
    <property type="match status" value="4"/>
</dbReference>
<dbReference type="PROSITE" id="PS51782">
    <property type="entry name" value="LYSM"/>
    <property type="match status" value="3"/>
</dbReference>
<organism evidence="2 3">
    <name type="scientific">Winogradskyella echinorum</name>
    <dbReference type="NCBI Taxonomy" id="538189"/>
    <lineage>
        <taxon>Bacteria</taxon>
        <taxon>Pseudomonadati</taxon>
        <taxon>Bacteroidota</taxon>
        <taxon>Flavobacteriia</taxon>
        <taxon>Flavobacteriales</taxon>
        <taxon>Flavobacteriaceae</taxon>
        <taxon>Winogradskyella</taxon>
    </lineage>
</organism>
<dbReference type="SUPFAM" id="SSF54106">
    <property type="entry name" value="LysM domain"/>
    <property type="match status" value="3"/>
</dbReference>
<feature type="domain" description="LysM" evidence="1">
    <location>
        <begin position="22"/>
        <end position="65"/>
    </location>
</feature>
<dbReference type="EMBL" id="JACOME010000002">
    <property type="protein sequence ID" value="MBC3846763.1"/>
    <property type="molecule type" value="Genomic_DNA"/>
</dbReference>